<dbReference type="GO" id="GO:0005634">
    <property type="term" value="C:nucleus"/>
    <property type="evidence" value="ECO:0007669"/>
    <property type="project" value="UniProtKB-SubCell"/>
</dbReference>
<dbReference type="CDD" id="cd00086">
    <property type="entry name" value="homeodomain"/>
    <property type="match status" value="1"/>
</dbReference>
<evidence type="ECO:0000256" key="2">
    <source>
        <dbReference type="ARBA" id="ARBA00022473"/>
    </source>
</evidence>
<dbReference type="EMBL" id="CM017697">
    <property type="protein sequence ID" value="TYG98398.1"/>
    <property type="molecule type" value="Genomic_DNA"/>
</dbReference>
<evidence type="ECO:0000256" key="3">
    <source>
        <dbReference type="ARBA" id="ARBA00023015"/>
    </source>
</evidence>
<name>A0A5D2F0V2_GOSDA</name>
<keyword evidence="6" id="KW-0804">Transcription</keyword>
<keyword evidence="14" id="KW-1185">Reference proteome</keyword>
<evidence type="ECO:0000256" key="4">
    <source>
        <dbReference type="ARBA" id="ARBA00023125"/>
    </source>
</evidence>
<feature type="compositionally biased region" description="Basic residues" evidence="11">
    <location>
        <begin position="1"/>
        <end position="10"/>
    </location>
</feature>
<dbReference type="InterPro" id="IPR009057">
    <property type="entry name" value="Homeodomain-like_sf"/>
</dbReference>
<dbReference type="Proteomes" id="UP000323506">
    <property type="component" value="Chromosome A10"/>
</dbReference>
<dbReference type="PANTHER" id="PTHR45940:SF2">
    <property type="entry name" value="WUSCHEL-RELATED HOMEOBOX 1"/>
    <property type="match status" value="1"/>
</dbReference>
<evidence type="ECO:0000256" key="11">
    <source>
        <dbReference type="SAM" id="MobiDB-lite"/>
    </source>
</evidence>
<dbReference type="SUPFAM" id="SSF46689">
    <property type="entry name" value="Homeodomain-like"/>
    <property type="match status" value="1"/>
</dbReference>
<dbReference type="GO" id="GO:0099402">
    <property type="term" value="P:plant organ development"/>
    <property type="evidence" value="ECO:0007669"/>
    <property type="project" value="InterPro"/>
</dbReference>
<organism evidence="13 14">
    <name type="scientific">Gossypium darwinii</name>
    <name type="common">Darwin's cotton</name>
    <name type="synonym">Gossypium barbadense var. darwinii</name>
    <dbReference type="NCBI Taxonomy" id="34276"/>
    <lineage>
        <taxon>Eukaryota</taxon>
        <taxon>Viridiplantae</taxon>
        <taxon>Streptophyta</taxon>
        <taxon>Embryophyta</taxon>
        <taxon>Tracheophyta</taxon>
        <taxon>Spermatophyta</taxon>
        <taxon>Magnoliopsida</taxon>
        <taxon>eudicotyledons</taxon>
        <taxon>Gunneridae</taxon>
        <taxon>Pentapetalae</taxon>
        <taxon>rosids</taxon>
        <taxon>malvids</taxon>
        <taxon>Malvales</taxon>
        <taxon>Malvaceae</taxon>
        <taxon>Malvoideae</taxon>
        <taxon>Gossypium</taxon>
    </lineage>
</organism>
<evidence type="ECO:0000256" key="6">
    <source>
        <dbReference type="ARBA" id="ARBA00023163"/>
    </source>
</evidence>
<dbReference type="GO" id="GO:0003700">
    <property type="term" value="F:DNA-binding transcription factor activity"/>
    <property type="evidence" value="ECO:0007669"/>
    <property type="project" value="InterPro"/>
</dbReference>
<dbReference type="InterPro" id="IPR001356">
    <property type="entry name" value="HD"/>
</dbReference>
<sequence>MEPQHQHQHQQPHPNDDNSSGGSGKGSFLCRQSSTRWTPTTDQIRILKDLYYNNGVRSPSADQIQRISARLRQYGKIEGKNVFYWFQNHKARERQKKRFTSTPDILPMQTPILANATRKPDDSLHNHKYPTITPGYAPSSPPSTGVLTVGQIGHYGYGSMTMEKSFRDCSISACGSSSGGASHNLGWVGMDPAYTTSSYAFFDKKKLFGEEQEGDEEEEEEEGAAVAPHIETLPLFPMHGEDINAFCSNMKPQSADSCYSSWYRSDDGYTASRASLELSLNSYNARSQDSI</sequence>
<evidence type="ECO:0000256" key="1">
    <source>
        <dbReference type="ARBA" id="ARBA00004123"/>
    </source>
</evidence>
<keyword evidence="5 9" id="KW-0371">Homeobox</keyword>
<keyword evidence="7 9" id="KW-0539">Nucleus</keyword>
<dbReference type="PANTHER" id="PTHR45940">
    <property type="entry name" value="WUSCHEL-RELATED HOMEOBOX 1-RELATED"/>
    <property type="match status" value="1"/>
</dbReference>
<dbReference type="InterPro" id="IPR044555">
    <property type="entry name" value="WUSCHEL-like"/>
</dbReference>
<reference evidence="13 14" key="1">
    <citation type="submission" date="2019-06" db="EMBL/GenBank/DDBJ databases">
        <title>WGS assembly of Gossypium darwinii.</title>
        <authorList>
            <person name="Chen Z.J."/>
            <person name="Sreedasyam A."/>
            <person name="Ando A."/>
            <person name="Song Q."/>
            <person name="De L."/>
            <person name="Hulse-Kemp A."/>
            <person name="Ding M."/>
            <person name="Ye W."/>
            <person name="Kirkbride R."/>
            <person name="Jenkins J."/>
            <person name="Plott C."/>
            <person name="Lovell J."/>
            <person name="Lin Y.-M."/>
            <person name="Vaughn R."/>
            <person name="Liu B."/>
            <person name="Li W."/>
            <person name="Simpson S."/>
            <person name="Scheffler B."/>
            <person name="Saski C."/>
            <person name="Grover C."/>
            <person name="Hu G."/>
            <person name="Conover J."/>
            <person name="Carlson J."/>
            <person name="Shu S."/>
            <person name="Boston L."/>
            <person name="Williams M."/>
            <person name="Peterson D."/>
            <person name="Mcgee K."/>
            <person name="Jones D."/>
            <person name="Wendel J."/>
            <person name="Stelly D."/>
            <person name="Grimwood J."/>
            <person name="Schmutz J."/>
        </authorList>
    </citation>
    <scope>NUCLEOTIDE SEQUENCE [LARGE SCALE GENOMIC DNA]</scope>
    <source>
        <strain evidence="13">1808015.09</strain>
    </source>
</reference>
<evidence type="ECO:0000256" key="5">
    <source>
        <dbReference type="ARBA" id="ARBA00023155"/>
    </source>
</evidence>
<evidence type="ECO:0000256" key="8">
    <source>
        <dbReference type="ARBA" id="ARBA00024040"/>
    </source>
</evidence>
<dbReference type="Gene3D" id="1.10.10.60">
    <property type="entry name" value="Homeodomain-like"/>
    <property type="match status" value="1"/>
</dbReference>
<feature type="domain" description="Homeobox" evidence="12">
    <location>
        <begin position="30"/>
        <end position="96"/>
    </location>
</feature>
<comment type="similarity">
    <text evidence="8">Belongs to the WUS homeobox family.</text>
</comment>
<dbReference type="AlphaFoldDB" id="A0A5D2F0V2"/>
<evidence type="ECO:0000313" key="14">
    <source>
        <dbReference type="Proteomes" id="UP000323506"/>
    </source>
</evidence>
<dbReference type="GO" id="GO:0003677">
    <property type="term" value="F:DNA binding"/>
    <property type="evidence" value="ECO:0007669"/>
    <property type="project" value="UniProtKB-UniRule"/>
</dbReference>
<keyword evidence="2" id="KW-0217">Developmental protein</keyword>
<feature type="region of interest" description="Disordered" evidence="11">
    <location>
        <begin position="1"/>
        <end position="34"/>
    </location>
</feature>
<comment type="subcellular location">
    <subcellularLocation>
        <location evidence="1 9 10">Nucleus</location>
    </subcellularLocation>
</comment>
<evidence type="ECO:0000256" key="7">
    <source>
        <dbReference type="ARBA" id="ARBA00023242"/>
    </source>
</evidence>
<gene>
    <name evidence="13" type="ORF">ES288_A10G114500v1</name>
</gene>
<accession>A0A5D2F0V2</accession>
<dbReference type="Pfam" id="PF00046">
    <property type="entry name" value="Homeodomain"/>
    <property type="match status" value="1"/>
</dbReference>
<evidence type="ECO:0000256" key="10">
    <source>
        <dbReference type="RuleBase" id="RU000682"/>
    </source>
</evidence>
<dbReference type="SMART" id="SM00389">
    <property type="entry name" value="HOX"/>
    <property type="match status" value="1"/>
</dbReference>
<keyword evidence="4 9" id="KW-0238">DNA-binding</keyword>
<dbReference type="PROSITE" id="PS50071">
    <property type="entry name" value="HOMEOBOX_2"/>
    <property type="match status" value="1"/>
</dbReference>
<feature type="DNA-binding region" description="Homeobox" evidence="9">
    <location>
        <begin position="32"/>
        <end position="97"/>
    </location>
</feature>
<evidence type="ECO:0000256" key="9">
    <source>
        <dbReference type="PROSITE-ProRule" id="PRU00108"/>
    </source>
</evidence>
<protein>
    <recommendedName>
        <fullName evidence="12">Homeobox domain-containing protein</fullName>
    </recommendedName>
</protein>
<evidence type="ECO:0000259" key="12">
    <source>
        <dbReference type="PROSITE" id="PS50071"/>
    </source>
</evidence>
<proteinExistence type="inferred from homology"/>
<evidence type="ECO:0000313" key="13">
    <source>
        <dbReference type="EMBL" id="TYG98398.1"/>
    </source>
</evidence>
<keyword evidence="3" id="KW-0805">Transcription regulation</keyword>